<evidence type="ECO:0000313" key="2">
    <source>
        <dbReference type="EMBL" id="KAK1635937.1"/>
    </source>
</evidence>
<dbReference type="EMBL" id="JAHMHQ010000011">
    <property type="protein sequence ID" value="KAK1635937.1"/>
    <property type="molecule type" value="Genomic_DNA"/>
</dbReference>
<sequence>MPGLLHLAFLSGYLVLTTSRRRQNSTSAPWFGPLLGLLNTSRIGSTLQPDVPGCQGLFNPGDGLLSIRVTD</sequence>
<keyword evidence="3" id="KW-1185">Reference proteome</keyword>
<name>A0AAI9ZPR7_9PEZI</name>
<gene>
    <name evidence="2" type="ORF">BDP81DRAFT_428737</name>
</gene>
<protein>
    <recommendedName>
        <fullName evidence="4">Secreted protein</fullName>
    </recommendedName>
</protein>
<dbReference type="Proteomes" id="UP001243989">
    <property type="component" value="Unassembled WGS sequence"/>
</dbReference>
<proteinExistence type="predicted"/>
<dbReference type="GeneID" id="85475315"/>
<reference evidence="2" key="1">
    <citation type="submission" date="2021-06" db="EMBL/GenBank/DDBJ databases">
        <title>Comparative genomics, transcriptomics and evolutionary studies reveal genomic signatures of adaptation to plant cell wall in hemibiotrophic fungi.</title>
        <authorList>
            <consortium name="DOE Joint Genome Institute"/>
            <person name="Baroncelli R."/>
            <person name="Diaz J.F."/>
            <person name="Benocci T."/>
            <person name="Peng M."/>
            <person name="Battaglia E."/>
            <person name="Haridas S."/>
            <person name="Andreopoulos W."/>
            <person name="Labutti K."/>
            <person name="Pangilinan J."/>
            <person name="Floch G.L."/>
            <person name="Makela M.R."/>
            <person name="Henrissat B."/>
            <person name="Grigoriev I.V."/>
            <person name="Crouch J.A."/>
            <person name="De Vries R.P."/>
            <person name="Sukno S.A."/>
            <person name="Thon M.R."/>
        </authorList>
    </citation>
    <scope>NUCLEOTIDE SEQUENCE</scope>
    <source>
        <strain evidence="2">CBS 102054</strain>
    </source>
</reference>
<keyword evidence="1" id="KW-0732">Signal</keyword>
<dbReference type="RefSeq" id="XP_060444544.1">
    <property type="nucleotide sequence ID" value="XM_060590453.1"/>
</dbReference>
<feature type="signal peptide" evidence="1">
    <location>
        <begin position="1"/>
        <end position="19"/>
    </location>
</feature>
<evidence type="ECO:0000313" key="3">
    <source>
        <dbReference type="Proteomes" id="UP001243989"/>
    </source>
</evidence>
<feature type="chain" id="PRO_5042499264" description="Secreted protein" evidence="1">
    <location>
        <begin position="20"/>
        <end position="71"/>
    </location>
</feature>
<organism evidence="2 3">
    <name type="scientific">Colletotrichum phormii</name>
    <dbReference type="NCBI Taxonomy" id="359342"/>
    <lineage>
        <taxon>Eukaryota</taxon>
        <taxon>Fungi</taxon>
        <taxon>Dikarya</taxon>
        <taxon>Ascomycota</taxon>
        <taxon>Pezizomycotina</taxon>
        <taxon>Sordariomycetes</taxon>
        <taxon>Hypocreomycetidae</taxon>
        <taxon>Glomerellales</taxon>
        <taxon>Glomerellaceae</taxon>
        <taxon>Colletotrichum</taxon>
        <taxon>Colletotrichum acutatum species complex</taxon>
    </lineage>
</organism>
<evidence type="ECO:0008006" key="4">
    <source>
        <dbReference type="Google" id="ProtNLM"/>
    </source>
</evidence>
<comment type="caution">
    <text evidence="2">The sequence shown here is derived from an EMBL/GenBank/DDBJ whole genome shotgun (WGS) entry which is preliminary data.</text>
</comment>
<accession>A0AAI9ZPR7</accession>
<dbReference type="AlphaFoldDB" id="A0AAI9ZPR7"/>
<evidence type="ECO:0000256" key="1">
    <source>
        <dbReference type="SAM" id="SignalP"/>
    </source>
</evidence>